<dbReference type="Proteomes" id="UP001530315">
    <property type="component" value="Unassembled WGS sequence"/>
</dbReference>
<keyword evidence="2" id="KW-1185">Reference proteome</keyword>
<accession>A0ABD3Q0X8</accession>
<sequence>MANGSGSRRNIAGGVPSNAVLLATLLLIARIDASSSLQILSTAQALLLGAPTVMSPPSSAIRASSATESAPAVQLSSASARVVNGVYEPRDPRNIPAGFARMCNKAGGFAPRPVWDDVTNGVTPWFESREGCYVYFNCNESHWYVDDSHGAGMYLAPPEGSLLLPPTNGWVSLRGRRAGAPRMSFV</sequence>
<dbReference type="EMBL" id="JALLAZ020000508">
    <property type="protein sequence ID" value="KAL3793564.1"/>
    <property type="molecule type" value="Genomic_DNA"/>
</dbReference>
<organism evidence="1 2">
    <name type="scientific">Stephanodiscus triporus</name>
    <dbReference type="NCBI Taxonomy" id="2934178"/>
    <lineage>
        <taxon>Eukaryota</taxon>
        <taxon>Sar</taxon>
        <taxon>Stramenopiles</taxon>
        <taxon>Ochrophyta</taxon>
        <taxon>Bacillariophyta</taxon>
        <taxon>Coscinodiscophyceae</taxon>
        <taxon>Thalassiosirophycidae</taxon>
        <taxon>Stephanodiscales</taxon>
        <taxon>Stephanodiscaceae</taxon>
        <taxon>Stephanodiscus</taxon>
    </lineage>
</organism>
<gene>
    <name evidence="1" type="ORF">ACHAW5_002844</name>
</gene>
<dbReference type="AlphaFoldDB" id="A0ABD3Q0X8"/>
<comment type="caution">
    <text evidence="1">The sequence shown here is derived from an EMBL/GenBank/DDBJ whole genome shotgun (WGS) entry which is preliminary data.</text>
</comment>
<evidence type="ECO:0000313" key="2">
    <source>
        <dbReference type="Proteomes" id="UP001530315"/>
    </source>
</evidence>
<evidence type="ECO:0000313" key="1">
    <source>
        <dbReference type="EMBL" id="KAL3793564.1"/>
    </source>
</evidence>
<protein>
    <submittedName>
        <fullName evidence="1">Uncharacterized protein</fullName>
    </submittedName>
</protein>
<proteinExistence type="predicted"/>
<name>A0ABD3Q0X8_9STRA</name>
<reference evidence="1 2" key="1">
    <citation type="submission" date="2024-10" db="EMBL/GenBank/DDBJ databases">
        <title>Updated reference genomes for cyclostephanoid diatoms.</title>
        <authorList>
            <person name="Roberts W.R."/>
            <person name="Alverson A.J."/>
        </authorList>
    </citation>
    <scope>NUCLEOTIDE SEQUENCE [LARGE SCALE GENOMIC DNA]</scope>
    <source>
        <strain evidence="1 2">AJA276-08</strain>
    </source>
</reference>